<dbReference type="AlphaFoldDB" id="A0A177XVA3"/>
<dbReference type="EMBL" id="LLEI02000076">
    <property type="protein sequence ID" value="OAJ92449.1"/>
    <property type="molecule type" value="Genomic_DNA"/>
</dbReference>
<protein>
    <submittedName>
        <fullName evidence="1">Uncharacterized protein</fullName>
    </submittedName>
</protein>
<proteinExistence type="predicted"/>
<evidence type="ECO:0000313" key="1">
    <source>
        <dbReference type="EMBL" id="OAJ92449.1"/>
    </source>
</evidence>
<name>A0A177XVA3_9VIBR</name>
<organism evidence="1 2">
    <name type="scientific">Vibrio bivalvicida</name>
    <dbReference type="NCBI Taxonomy" id="1276888"/>
    <lineage>
        <taxon>Bacteria</taxon>
        <taxon>Pseudomonadati</taxon>
        <taxon>Pseudomonadota</taxon>
        <taxon>Gammaproteobacteria</taxon>
        <taxon>Vibrionales</taxon>
        <taxon>Vibrionaceae</taxon>
        <taxon>Vibrio</taxon>
        <taxon>Vibrio oreintalis group</taxon>
    </lineage>
</organism>
<dbReference type="Proteomes" id="UP000078406">
    <property type="component" value="Unassembled WGS sequence"/>
</dbReference>
<accession>A0A177XVA3</accession>
<sequence length="157" mass="17820">MNIAIEDSELTFKASILILEELLHLGCDNFSVQLNISYDGSGSNRQKQFKTDVVDYSLGSFTKEVFFFSHKTCRFSETSEHYAFNRDTIPIISRAMGRGLMCFKADLEWGISEWQFYSGSVLLAGANVKDDYFFISGVEQRFVDLLANVNIPIVIQT</sequence>
<gene>
    <name evidence="1" type="ORF">APB76_19945</name>
</gene>
<reference evidence="1 2" key="1">
    <citation type="journal article" date="2016" name="Syst. Appl. Microbiol.">
        <title>Vibrio bivalvicida sp. nov., a novel larval pathogen for bivalve molluscs reared in a hatchery.</title>
        <authorList>
            <person name="Dubert J."/>
            <person name="Romalde J.L."/>
            <person name="Prado S."/>
            <person name="Barja J.L."/>
        </authorList>
    </citation>
    <scope>NUCLEOTIDE SEQUENCE [LARGE SCALE GENOMIC DNA]</scope>
    <source>
        <strain evidence="1 2">605</strain>
    </source>
</reference>
<comment type="caution">
    <text evidence="1">The sequence shown here is derived from an EMBL/GenBank/DDBJ whole genome shotgun (WGS) entry which is preliminary data.</text>
</comment>
<evidence type="ECO:0000313" key="2">
    <source>
        <dbReference type="Proteomes" id="UP000078406"/>
    </source>
</evidence>
<dbReference type="RefSeq" id="WP_054963664.1">
    <property type="nucleotide sequence ID" value="NZ_LLEI02000076.1"/>
</dbReference>